<name>G0ZAK4_9ADEN</name>
<organism evidence="1 2">
    <name type="scientific">titi monkey adenovirus 1</name>
    <dbReference type="NCBI Taxonomy" id="3123084"/>
    <lineage>
        <taxon>Viruses</taxon>
        <taxon>Varidnaviria</taxon>
        <taxon>Bamfordvirae</taxon>
        <taxon>Preplasmiviricota</taxon>
        <taxon>Polisuviricotina</taxon>
        <taxon>Pharingeaviricetes</taxon>
        <taxon>Rowavirales</taxon>
        <taxon>Adenoviridae</taxon>
        <taxon>Mastadenovirus</taxon>
        <taxon>Mastadenovirus simuli</taxon>
        <taxon>Platyrrhini mastadenovirus A</taxon>
    </lineage>
</organism>
<accession>G0ZAK4</accession>
<dbReference type="RefSeq" id="YP_007518342.1">
    <property type="nucleotide sequence ID" value="NC_020487.1"/>
</dbReference>
<dbReference type="GeneID" id="15486147"/>
<protein>
    <submittedName>
        <fullName evidence="1">E4 ORF1</fullName>
    </submittedName>
</protein>
<proteinExistence type="predicted"/>
<sequence>MIFMLLQILLSMPEVARSCIPAFCSGACWFCGASIFTPAEREHPQPVCGGRSGALQPRGRVENLLVNNGPFDYHGRAGEPVARLVLQGTSFPQVVEITEL</sequence>
<dbReference type="KEGG" id="vg:15486147"/>
<evidence type="ECO:0000313" key="2">
    <source>
        <dbReference type="Proteomes" id="UP000121920"/>
    </source>
</evidence>
<dbReference type="OrthoDB" id="16798at10239"/>
<keyword evidence="2" id="KW-1185">Reference proteome</keyword>
<reference evidence="1 2" key="1">
    <citation type="journal article" date="2011" name="PLoS Pathog.">
        <title>Cross-species transmission of a novel adenovirus associated with a fulminant pneumonia outbreak in a new world monkey colony.</title>
        <authorList>
            <person name="Chen E.C."/>
            <person name="Yagi S."/>
            <person name="Kelly K.R."/>
            <person name="Mendoza S.P."/>
            <person name="Maninger N."/>
            <person name="Rosenthal A."/>
            <person name="Spinner A."/>
            <person name="Bales K.L."/>
            <person name="Schnurr D.P."/>
            <person name="Lerche N.W."/>
            <person name="Chiu C.Y."/>
        </authorList>
    </citation>
    <scope>NUCLEOTIDE SEQUENCE [LARGE SCALE GENOMIC DNA]</scope>
</reference>
<dbReference type="EMBL" id="HQ913600">
    <property type="protein sequence ID" value="AEK98475.1"/>
    <property type="molecule type" value="Genomic_DNA"/>
</dbReference>
<evidence type="ECO:0000313" key="1">
    <source>
        <dbReference type="EMBL" id="AEK98475.1"/>
    </source>
</evidence>
<dbReference type="Proteomes" id="UP000121920">
    <property type="component" value="Segment"/>
</dbReference>